<reference evidence="1 2" key="1">
    <citation type="journal article" date="2014" name="Int. J. Syst. Evol. Microbiol.">
        <title>Lysinibacillus halotolerans sp. nov., isolated from saline-alkaline soil.</title>
        <authorList>
            <person name="Kong D."/>
            <person name="Wang Y."/>
            <person name="Zhao B."/>
            <person name="Li Y."/>
            <person name="Song J."/>
            <person name="Zhai Y."/>
            <person name="Zhang C."/>
            <person name="Wang H."/>
            <person name="Chen X."/>
            <person name="Zhao B."/>
            <person name="Ruan Z."/>
        </authorList>
    </citation>
    <scope>NUCLEOTIDE SEQUENCE [LARGE SCALE GENOMIC DNA]</scope>
    <source>
        <strain evidence="1 2">MCCC 1A12703</strain>
    </source>
</reference>
<keyword evidence="2" id="KW-1185">Reference proteome</keyword>
<dbReference type="AlphaFoldDB" id="A0A3M8H8N4"/>
<evidence type="ECO:0000313" key="2">
    <source>
        <dbReference type="Proteomes" id="UP000279909"/>
    </source>
</evidence>
<accession>A0A3M8H8N4</accession>
<dbReference type="EMBL" id="RHLQ01000025">
    <property type="protein sequence ID" value="RNC98460.1"/>
    <property type="molecule type" value="Genomic_DNA"/>
</dbReference>
<dbReference type="OrthoDB" id="2736743at2"/>
<protein>
    <submittedName>
        <fullName evidence="1">Uncharacterized protein</fullName>
    </submittedName>
</protein>
<comment type="caution">
    <text evidence="1">The sequence shown here is derived from an EMBL/GenBank/DDBJ whole genome shotgun (WGS) entry which is preliminary data.</text>
</comment>
<sequence length="92" mass="10926">MAISNPQYAFLEADYMNPNLNRFLPKLKDCSEKVDDREQHEDLSETVLKMIPTNVYLKVNWLSYFVNSRYLFYCNSVDRRGIFILKTLNLIP</sequence>
<organism evidence="1 2">
    <name type="scientific">Lysinibacillus halotolerans</name>
    <dbReference type="NCBI Taxonomy" id="1368476"/>
    <lineage>
        <taxon>Bacteria</taxon>
        <taxon>Bacillati</taxon>
        <taxon>Bacillota</taxon>
        <taxon>Bacilli</taxon>
        <taxon>Bacillales</taxon>
        <taxon>Bacillaceae</taxon>
        <taxon>Lysinibacillus</taxon>
    </lineage>
</organism>
<gene>
    <name evidence="1" type="ORF">EC501_10820</name>
</gene>
<proteinExistence type="predicted"/>
<dbReference type="RefSeq" id="WP_122972314.1">
    <property type="nucleotide sequence ID" value="NZ_RHLQ01000025.1"/>
</dbReference>
<name>A0A3M8H8N4_9BACI</name>
<evidence type="ECO:0000313" key="1">
    <source>
        <dbReference type="EMBL" id="RNC98460.1"/>
    </source>
</evidence>
<dbReference type="Proteomes" id="UP000279909">
    <property type="component" value="Unassembled WGS sequence"/>
</dbReference>